<evidence type="ECO:0000313" key="2">
    <source>
        <dbReference type="EMBL" id="QDT03865.1"/>
    </source>
</evidence>
<reference evidence="2 3" key="1">
    <citation type="submission" date="2019-02" db="EMBL/GenBank/DDBJ databases">
        <title>Deep-cultivation of Planctomycetes and their phenomic and genomic characterization uncovers novel biology.</title>
        <authorList>
            <person name="Wiegand S."/>
            <person name="Jogler M."/>
            <person name="Boedeker C."/>
            <person name="Pinto D."/>
            <person name="Vollmers J."/>
            <person name="Rivas-Marin E."/>
            <person name="Kohn T."/>
            <person name="Peeters S.H."/>
            <person name="Heuer A."/>
            <person name="Rast P."/>
            <person name="Oberbeckmann S."/>
            <person name="Bunk B."/>
            <person name="Jeske O."/>
            <person name="Meyerdierks A."/>
            <person name="Storesund J.E."/>
            <person name="Kallscheuer N."/>
            <person name="Luecker S."/>
            <person name="Lage O.M."/>
            <person name="Pohl T."/>
            <person name="Merkel B.J."/>
            <person name="Hornburger P."/>
            <person name="Mueller R.-W."/>
            <person name="Bruemmer F."/>
            <person name="Labrenz M."/>
            <person name="Spormann A.M."/>
            <person name="Op den Camp H."/>
            <person name="Overmann J."/>
            <person name="Amann R."/>
            <person name="Jetten M.S.M."/>
            <person name="Mascher T."/>
            <person name="Medema M.H."/>
            <person name="Devos D.P."/>
            <person name="Kaster A.-K."/>
            <person name="Ovreas L."/>
            <person name="Rohde M."/>
            <person name="Galperin M.Y."/>
            <person name="Jogler C."/>
        </authorList>
    </citation>
    <scope>NUCLEOTIDE SEQUENCE [LARGE SCALE GENOMIC DNA]</scope>
    <source>
        <strain evidence="2 3">K22_7</strain>
    </source>
</reference>
<evidence type="ECO:0000313" key="3">
    <source>
        <dbReference type="Proteomes" id="UP000318538"/>
    </source>
</evidence>
<accession>A0A517N9Q3</accession>
<dbReference type="SUPFAM" id="SSF143422">
    <property type="entry name" value="Transposase IS200-like"/>
    <property type="match status" value="1"/>
</dbReference>
<feature type="domain" description="Transposase IS200-like" evidence="1">
    <location>
        <begin position="9"/>
        <end position="123"/>
    </location>
</feature>
<dbReference type="RefSeq" id="WP_145169458.1">
    <property type="nucleotide sequence ID" value="NZ_CP036525.1"/>
</dbReference>
<dbReference type="InterPro" id="IPR036515">
    <property type="entry name" value="Transposase_17_sf"/>
</dbReference>
<dbReference type="Pfam" id="PF01797">
    <property type="entry name" value="Y1_Tnp"/>
    <property type="match status" value="1"/>
</dbReference>
<dbReference type="PANTHER" id="PTHR34322:SF2">
    <property type="entry name" value="TRANSPOSASE IS200-LIKE DOMAIN-CONTAINING PROTEIN"/>
    <property type="match status" value="1"/>
</dbReference>
<dbReference type="SUPFAM" id="SSF48295">
    <property type="entry name" value="TrpR-like"/>
    <property type="match status" value="1"/>
</dbReference>
<protein>
    <submittedName>
        <fullName evidence="2">Transposase IS200 like protein</fullName>
    </submittedName>
</protein>
<sequence length="329" mass="37761">MPRPPRIQFPGANYHVVTRGDGRRKLFHDQGHYDRFTQGLHDEVQRSGWVVLAYCWMPNHIHALIQTPEPNLARGMQHWLSGYANWYAKRNHRTGHLYQGRYKAFLVEDAGYYWTLSRYIHLNPCNGTRPLAAAPESWPNSSFAGYARKSKRVDWIAYDQLHAYWNASVGGKDAATAYRRYVKAGLEVPENPFKTELREWVFGSEDFLRRMIQLADGDDVVRQQSTSRRLGSVGADEIIASAAAYHAVEPADYAVFRSAAAGRDMAAWLCRRWSPATLRELGPRFGLSGVDSVSNLVRRAEQRHKESSRWRQDAANIERQLYLNTEHKA</sequence>
<dbReference type="GO" id="GO:0006313">
    <property type="term" value="P:DNA transposition"/>
    <property type="evidence" value="ECO:0007669"/>
    <property type="project" value="InterPro"/>
</dbReference>
<dbReference type="Proteomes" id="UP000318538">
    <property type="component" value="Chromosome"/>
</dbReference>
<dbReference type="AlphaFoldDB" id="A0A517N9Q3"/>
<keyword evidence="3" id="KW-1185">Reference proteome</keyword>
<dbReference type="InterPro" id="IPR002686">
    <property type="entry name" value="Transposase_17"/>
</dbReference>
<dbReference type="Gene3D" id="1.10.1750.10">
    <property type="match status" value="1"/>
</dbReference>
<evidence type="ECO:0000259" key="1">
    <source>
        <dbReference type="SMART" id="SM01321"/>
    </source>
</evidence>
<proteinExistence type="predicted"/>
<dbReference type="Gene3D" id="3.30.70.1290">
    <property type="entry name" value="Transposase IS200-like"/>
    <property type="match status" value="1"/>
</dbReference>
<dbReference type="SMART" id="SM01321">
    <property type="entry name" value="Y1_Tnp"/>
    <property type="match status" value="1"/>
</dbReference>
<organism evidence="2 3">
    <name type="scientific">Rubripirellula lacrimiformis</name>
    <dbReference type="NCBI Taxonomy" id="1930273"/>
    <lineage>
        <taxon>Bacteria</taxon>
        <taxon>Pseudomonadati</taxon>
        <taxon>Planctomycetota</taxon>
        <taxon>Planctomycetia</taxon>
        <taxon>Pirellulales</taxon>
        <taxon>Pirellulaceae</taxon>
        <taxon>Rubripirellula</taxon>
    </lineage>
</organism>
<gene>
    <name evidence="2" type="ORF">K227x_22500</name>
</gene>
<name>A0A517N9Q3_9BACT</name>
<dbReference type="PANTHER" id="PTHR34322">
    <property type="entry name" value="TRANSPOSASE, Y1_TNP DOMAIN-CONTAINING"/>
    <property type="match status" value="1"/>
</dbReference>
<dbReference type="InterPro" id="IPR010921">
    <property type="entry name" value="Trp_repressor/repl_initiator"/>
</dbReference>
<dbReference type="KEGG" id="rlc:K227x_22500"/>
<dbReference type="EMBL" id="CP036525">
    <property type="protein sequence ID" value="QDT03865.1"/>
    <property type="molecule type" value="Genomic_DNA"/>
</dbReference>
<dbReference type="GO" id="GO:0043565">
    <property type="term" value="F:sequence-specific DNA binding"/>
    <property type="evidence" value="ECO:0007669"/>
    <property type="project" value="InterPro"/>
</dbReference>
<dbReference type="GO" id="GO:0004803">
    <property type="term" value="F:transposase activity"/>
    <property type="evidence" value="ECO:0007669"/>
    <property type="project" value="InterPro"/>
</dbReference>
<dbReference type="OrthoDB" id="278793at2"/>